<feature type="region of interest" description="Disordered" evidence="1">
    <location>
        <begin position="1"/>
        <end position="21"/>
    </location>
</feature>
<reference evidence="2" key="2">
    <citation type="journal article" date="2015" name="Fish Shellfish Immunol.">
        <title>Early steps in the European eel (Anguilla anguilla)-Vibrio vulnificus interaction in the gills: Role of the RtxA13 toxin.</title>
        <authorList>
            <person name="Callol A."/>
            <person name="Pajuelo D."/>
            <person name="Ebbesson L."/>
            <person name="Teles M."/>
            <person name="MacKenzie S."/>
            <person name="Amaro C."/>
        </authorList>
    </citation>
    <scope>NUCLEOTIDE SEQUENCE</scope>
</reference>
<reference evidence="2" key="1">
    <citation type="submission" date="2014-11" db="EMBL/GenBank/DDBJ databases">
        <authorList>
            <person name="Amaro Gonzalez C."/>
        </authorList>
    </citation>
    <scope>NUCLEOTIDE SEQUENCE</scope>
</reference>
<sequence length="21" mass="2350">MCYPKSPTGLKNQFPHPDMAS</sequence>
<dbReference type="EMBL" id="GBXM01065911">
    <property type="protein sequence ID" value="JAH42666.1"/>
    <property type="molecule type" value="Transcribed_RNA"/>
</dbReference>
<proteinExistence type="predicted"/>
<evidence type="ECO:0000256" key="1">
    <source>
        <dbReference type="SAM" id="MobiDB-lite"/>
    </source>
</evidence>
<organism evidence="2">
    <name type="scientific">Anguilla anguilla</name>
    <name type="common">European freshwater eel</name>
    <name type="synonym">Muraena anguilla</name>
    <dbReference type="NCBI Taxonomy" id="7936"/>
    <lineage>
        <taxon>Eukaryota</taxon>
        <taxon>Metazoa</taxon>
        <taxon>Chordata</taxon>
        <taxon>Craniata</taxon>
        <taxon>Vertebrata</taxon>
        <taxon>Euteleostomi</taxon>
        <taxon>Actinopterygii</taxon>
        <taxon>Neopterygii</taxon>
        <taxon>Teleostei</taxon>
        <taxon>Anguilliformes</taxon>
        <taxon>Anguillidae</taxon>
        <taxon>Anguilla</taxon>
    </lineage>
</organism>
<protein>
    <submittedName>
        <fullName evidence="2">Uncharacterized protein</fullName>
    </submittedName>
</protein>
<dbReference type="AlphaFoldDB" id="A0A0E9SMW4"/>
<accession>A0A0E9SMW4</accession>
<name>A0A0E9SMW4_ANGAN</name>
<evidence type="ECO:0000313" key="2">
    <source>
        <dbReference type="EMBL" id="JAH42666.1"/>
    </source>
</evidence>